<organism evidence="1 2">
    <name type="scientific">Catharanthus roseus</name>
    <name type="common">Madagascar periwinkle</name>
    <name type="synonym">Vinca rosea</name>
    <dbReference type="NCBI Taxonomy" id="4058"/>
    <lineage>
        <taxon>Eukaryota</taxon>
        <taxon>Viridiplantae</taxon>
        <taxon>Streptophyta</taxon>
        <taxon>Embryophyta</taxon>
        <taxon>Tracheophyta</taxon>
        <taxon>Spermatophyta</taxon>
        <taxon>Magnoliopsida</taxon>
        <taxon>eudicotyledons</taxon>
        <taxon>Gunneridae</taxon>
        <taxon>Pentapetalae</taxon>
        <taxon>asterids</taxon>
        <taxon>lamiids</taxon>
        <taxon>Gentianales</taxon>
        <taxon>Apocynaceae</taxon>
        <taxon>Rauvolfioideae</taxon>
        <taxon>Vinceae</taxon>
        <taxon>Catharanthinae</taxon>
        <taxon>Catharanthus</taxon>
    </lineage>
</organism>
<name>A0ACC0AYH4_CATRO</name>
<protein>
    <submittedName>
        <fullName evidence="1">Uncharacterized protein</fullName>
    </submittedName>
</protein>
<dbReference type="Proteomes" id="UP001060085">
    <property type="component" value="Linkage Group LG04"/>
</dbReference>
<comment type="caution">
    <text evidence="1">The sequence shown here is derived from an EMBL/GenBank/DDBJ whole genome shotgun (WGS) entry which is preliminary data.</text>
</comment>
<accession>A0ACC0AYH4</accession>
<proteinExistence type="predicted"/>
<gene>
    <name evidence="1" type="ORF">M9H77_15253</name>
</gene>
<keyword evidence="2" id="KW-1185">Reference proteome</keyword>
<sequence length="130" mass="14343">MDTIMQNSSQRGMAMIFALISAILLSPLYVHRKNEYRSYETRWSSGFVLPVVLVGLIVAIKTTSSSSSSSSSVQRWNNRSGSNLFRSDPEASSASSVLRIGNSSWGLAGVLLLLICVLSWQSSLQQLLWR</sequence>
<reference evidence="2" key="1">
    <citation type="journal article" date="2023" name="Nat. Plants">
        <title>Single-cell RNA sequencing provides a high-resolution roadmap for understanding the multicellular compartmentation of specialized metabolism.</title>
        <authorList>
            <person name="Sun S."/>
            <person name="Shen X."/>
            <person name="Li Y."/>
            <person name="Li Y."/>
            <person name="Wang S."/>
            <person name="Li R."/>
            <person name="Zhang H."/>
            <person name="Shen G."/>
            <person name="Guo B."/>
            <person name="Wei J."/>
            <person name="Xu J."/>
            <person name="St-Pierre B."/>
            <person name="Chen S."/>
            <person name="Sun C."/>
        </authorList>
    </citation>
    <scope>NUCLEOTIDE SEQUENCE [LARGE SCALE GENOMIC DNA]</scope>
</reference>
<evidence type="ECO:0000313" key="2">
    <source>
        <dbReference type="Proteomes" id="UP001060085"/>
    </source>
</evidence>
<evidence type="ECO:0000313" key="1">
    <source>
        <dbReference type="EMBL" id="KAI5665400.1"/>
    </source>
</evidence>
<dbReference type="EMBL" id="CM044704">
    <property type="protein sequence ID" value="KAI5665400.1"/>
    <property type="molecule type" value="Genomic_DNA"/>
</dbReference>